<accession>A0A4R8DTY7</accession>
<dbReference type="InterPro" id="IPR014284">
    <property type="entry name" value="RNA_pol_sigma-70_dom"/>
</dbReference>
<dbReference type="InterPro" id="IPR013249">
    <property type="entry name" value="RNA_pol_sigma70_r4_t2"/>
</dbReference>
<dbReference type="Proteomes" id="UP000294498">
    <property type="component" value="Unassembled WGS sequence"/>
</dbReference>
<dbReference type="InterPro" id="IPR039425">
    <property type="entry name" value="RNA_pol_sigma-70-like"/>
</dbReference>
<keyword evidence="3" id="KW-0731">Sigma factor</keyword>
<evidence type="ECO:0000256" key="4">
    <source>
        <dbReference type="ARBA" id="ARBA00023163"/>
    </source>
</evidence>
<dbReference type="Pfam" id="PF04542">
    <property type="entry name" value="Sigma70_r2"/>
    <property type="match status" value="1"/>
</dbReference>
<dbReference type="RefSeq" id="WP_133994244.1">
    <property type="nucleotide sequence ID" value="NZ_SODV01000001.1"/>
</dbReference>
<dbReference type="Pfam" id="PF08281">
    <property type="entry name" value="Sigma70_r4_2"/>
    <property type="match status" value="1"/>
</dbReference>
<dbReference type="NCBIfam" id="TIGR02937">
    <property type="entry name" value="sigma70-ECF"/>
    <property type="match status" value="1"/>
</dbReference>
<dbReference type="Gene3D" id="1.10.1740.10">
    <property type="match status" value="1"/>
</dbReference>
<evidence type="ECO:0000256" key="1">
    <source>
        <dbReference type="ARBA" id="ARBA00010641"/>
    </source>
</evidence>
<dbReference type="GO" id="GO:0003677">
    <property type="term" value="F:DNA binding"/>
    <property type="evidence" value="ECO:0007669"/>
    <property type="project" value="InterPro"/>
</dbReference>
<evidence type="ECO:0000259" key="5">
    <source>
        <dbReference type="Pfam" id="PF04542"/>
    </source>
</evidence>
<dbReference type="EMBL" id="SODV01000001">
    <property type="protein sequence ID" value="TDX01599.1"/>
    <property type="molecule type" value="Genomic_DNA"/>
</dbReference>
<dbReference type="GO" id="GO:0006352">
    <property type="term" value="P:DNA-templated transcription initiation"/>
    <property type="evidence" value="ECO:0007669"/>
    <property type="project" value="InterPro"/>
</dbReference>
<dbReference type="OrthoDB" id="799938at2"/>
<reference evidence="7 8" key="1">
    <citation type="submission" date="2019-03" db="EMBL/GenBank/DDBJ databases">
        <title>Genomic Encyclopedia of Type Strains, Phase IV (KMG-IV): sequencing the most valuable type-strain genomes for metagenomic binning, comparative biology and taxonomic classification.</title>
        <authorList>
            <person name="Goeker M."/>
        </authorList>
    </citation>
    <scope>NUCLEOTIDE SEQUENCE [LARGE SCALE GENOMIC DNA]</scope>
    <source>
        <strain evidence="7 8">DSM 100059</strain>
    </source>
</reference>
<feature type="domain" description="RNA polymerase sigma-70 region 2" evidence="5">
    <location>
        <begin position="28"/>
        <end position="94"/>
    </location>
</feature>
<dbReference type="GO" id="GO:0016987">
    <property type="term" value="F:sigma factor activity"/>
    <property type="evidence" value="ECO:0007669"/>
    <property type="project" value="UniProtKB-KW"/>
</dbReference>
<dbReference type="InterPro" id="IPR036388">
    <property type="entry name" value="WH-like_DNA-bd_sf"/>
</dbReference>
<dbReference type="SUPFAM" id="SSF88946">
    <property type="entry name" value="Sigma2 domain of RNA polymerase sigma factors"/>
    <property type="match status" value="1"/>
</dbReference>
<dbReference type="PANTHER" id="PTHR43133:SF46">
    <property type="entry name" value="RNA POLYMERASE SIGMA-70 FACTOR ECF SUBFAMILY"/>
    <property type="match status" value="1"/>
</dbReference>
<sequence>MDSCWETEEPILLRKVSEGDWDAYTRLFYHYLPGLTRYIFPFSGQSMQDTEEVIQEVFLKIWEKRETLASIRAFDRYVFRMAKNKLINILEKQRLDRNTRAQYARAKEAAQAETETSLQYNEYQNTAHRGIAALSPKLREVFLLSTQEGLSLDEISSGLRLPKETVKKRLYTATAFVKTYLRTHAHWPALVLWAFLSR</sequence>
<proteinExistence type="inferred from homology"/>
<keyword evidence="8" id="KW-1185">Reference proteome</keyword>
<dbReference type="InterPro" id="IPR013325">
    <property type="entry name" value="RNA_pol_sigma_r2"/>
</dbReference>
<protein>
    <submittedName>
        <fullName evidence="7">RNA polymerase sigma-70 factor (ECF subfamily)</fullName>
    </submittedName>
</protein>
<dbReference type="SUPFAM" id="SSF88659">
    <property type="entry name" value="Sigma3 and sigma4 domains of RNA polymerase sigma factors"/>
    <property type="match status" value="1"/>
</dbReference>
<dbReference type="InterPro" id="IPR007627">
    <property type="entry name" value="RNA_pol_sigma70_r2"/>
</dbReference>
<evidence type="ECO:0000313" key="8">
    <source>
        <dbReference type="Proteomes" id="UP000294498"/>
    </source>
</evidence>
<evidence type="ECO:0000256" key="2">
    <source>
        <dbReference type="ARBA" id="ARBA00023015"/>
    </source>
</evidence>
<evidence type="ECO:0000256" key="3">
    <source>
        <dbReference type="ARBA" id="ARBA00023082"/>
    </source>
</evidence>
<comment type="similarity">
    <text evidence="1">Belongs to the sigma-70 factor family. ECF subfamily.</text>
</comment>
<keyword evidence="2" id="KW-0805">Transcription regulation</keyword>
<organism evidence="7 8">
    <name type="scientific">Dinghuibacter silviterrae</name>
    <dbReference type="NCBI Taxonomy" id="1539049"/>
    <lineage>
        <taxon>Bacteria</taxon>
        <taxon>Pseudomonadati</taxon>
        <taxon>Bacteroidota</taxon>
        <taxon>Chitinophagia</taxon>
        <taxon>Chitinophagales</taxon>
        <taxon>Chitinophagaceae</taxon>
        <taxon>Dinghuibacter</taxon>
    </lineage>
</organism>
<dbReference type="InterPro" id="IPR013324">
    <property type="entry name" value="RNA_pol_sigma_r3/r4-like"/>
</dbReference>
<dbReference type="PANTHER" id="PTHR43133">
    <property type="entry name" value="RNA POLYMERASE ECF-TYPE SIGMA FACTO"/>
    <property type="match status" value="1"/>
</dbReference>
<comment type="caution">
    <text evidence="7">The sequence shown here is derived from an EMBL/GenBank/DDBJ whole genome shotgun (WGS) entry which is preliminary data.</text>
</comment>
<gene>
    <name evidence="7" type="ORF">EDB95_2639</name>
</gene>
<keyword evidence="4" id="KW-0804">Transcription</keyword>
<evidence type="ECO:0000313" key="7">
    <source>
        <dbReference type="EMBL" id="TDX01599.1"/>
    </source>
</evidence>
<feature type="domain" description="RNA polymerase sigma factor 70 region 4 type 2" evidence="6">
    <location>
        <begin position="129"/>
        <end position="171"/>
    </location>
</feature>
<dbReference type="Gene3D" id="1.10.10.10">
    <property type="entry name" value="Winged helix-like DNA-binding domain superfamily/Winged helix DNA-binding domain"/>
    <property type="match status" value="1"/>
</dbReference>
<name>A0A4R8DTY7_9BACT</name>
<evidence type="ECO:0000259" key="6">
    <source>
        <dbReference type="Pfam" id="PF08281"/>
    </source>
</evidence>
<dbReference type="AlphaFoldDB" id="A0A4R8DTY7"/>